<organism evidence="5 6">
    <name type="scientific">Cyberlindnera jadinii (strain ATCC 18201 / CBS 1600 / BCRC 20928 / JCM 3617 / NBRC 0987 / NRRL Y-1542)</name>
    <name type="common">Torula yeast</name>
    <name type="synonym">Candida utilis</name>
    <dbReference type="NCBI Taxonomy" id="983966"/>
    <lineage>
        <taxon>Eukaryota</taxon>
        <taxon>Fungi</taxon>
        <taxon>Dikarya</taxon>
        <taxon>Ascomycota</taxon>
        <taxon>Saccharomycotina</taxon>
        <taxon>Saccharomycetes</taxon>
        <taxon>Phaffomycetales</taxon>
        <taxon>Phaffomycetaceae</taxon>
        <taxon>Cyberlindnera</taxon>
    </lineage>
</organism>
<dbReference type="PANTHER" id="PTHR19237:SF20">
    <property type="entry name" value="NUCLEOBINDIN 1"/>
    <property type="match status" value="1"/>
</dbReference>
<dbReference type="InterPro" id="IPR018247">
    <property type="entry name" value="EF_Hand_1_Ca_BS"/>
</dbReference>
<dbReference type="InterPro" id="IPR002048">
    <property type="entry name" value="EF_hand_dom"/>
</dbReference>
<proteinExistence type="predicted"/>
<name>A0A0H5CBB1_CYBJN</name>
<dbReference type="PROSITE" id="PS00018">
    <property type="entry name" value="EF_HAND_1"/>
    <property type="match status" value="1"/>
</dbReference>
<dbReference type="InterPro" id="IPR040250">
    <property type="entry name" value="Nucleobindin"/>
</dbReference>
<protein>
    <recommendedName>
        <fullName evidence="4">EF-hand domain-containing protein</fullName>
    </recommendedName>
</protein>
<dbReference type="Proteomes" id="UP000038830">
    <property type="component" value="Unassembled WGS sequence"/>
</dbReference>
<dbReference type="EMBL" id="CDQK01000002">
    <property type="protein sequence ID" value="CEP21394.1"/>
    <property type="molecule type" value="Genomic_DNA"/>
</dbReference>
<evidence type="ECO:0000256" key="1">
    <source>
        <dbReference type="ARBA" id="ARBA00022729"/>
    </source>
</evidence>
<feature type="chain" id="PRO_5005216667" description="EF-hand domain-containing protein" evidence="3">
    <location>
        <begin position="17"/>
        <end position="221"/>
    </location>
</feature>
<dbReference type="GO" id="GO:0005509">
    <property type="term" value="F:calcium ion binding"/>
    <property type="evidence" value="ECO:0007669"/>
    <property type="project" value="InterPro"/>
</dbReference>
<sequence>MRLVFLLQLVSVGVLGHGSSHDTDLSDNPPKGLTWEQWHMKQEHGLDEYSSGVFFQLHDSKNKGYLDGNDILNIYGLFRDEVVGKGDGLGAHDDSEVIGEDTKKKIIKQVMDLVDPNNDGRISRDEYTAFAEKGGEFPDLNVGVGHHGDFEHEYEVHHWNKYHKDSDPDIKVVHKEDIEHELLHHEHEIEHEQPEGQRLSDERFEERINVQKIPSQFLKVK</sequence>
<dbReference type="FunFam" id="1.10.238.10:FF:000309">
    <property type="entry name" value="Chromosome 21, whole genome shotgun sequence"/>
    <property type="match status" value="1"/>
</dbReference>
<dbReference type="PROSITE" id="PS50222">
    <property type="entry name" value="EF_HAND_2"/>
    <property type="match status" value="1"/>
</dbReference>
<dbReference type="Pfam" id="PF13499">
    <property type="entry name" value="EF-hand_7"/>
    <property type="match status" value="1"/>
</dbReference>
<feature type="domain" description="EF-hand" evidence="4">
    <location>
        <begin position="102"/>
        <end position="137"/>
    </location>
</feature>
<keyword evidence="2" id="KW-0106">Calcium</keyword>
<evidence type="ECO:0000259" key="4">
    <source>
        <dbReference type="PROSITE" id="PS50222"/>
    </source>
</evidence>
<dbReference type="PANTHER" id="PTHR19237">
    <property type="entry name" value="NUCLEOBINDIN"/>
    <property type="match status" value="1"/>
</dbReference>
<dbReference type="InterPro" id="IPR011992">
    <property type="entry name" value="EF-hand-dom_pair"/>
</dbReference>
<dbReference type="SUPFAM" id="SSF47473">
    <property type="entry name" value="EF-hand"/>
    <property type="match status" value="1"/>
</dbReference>
<keyword evidence="1 3" id="KW-0732">Signal</keyword>
<reference evidence="6" key="1">
    <citation type="journal article" date="2015" name="J. Biotechnol.">
        <title>The structure of the Cyberlindnera jadinii genome and its relation to Candida utilis analyzed by the occurrence of single nucleotide polymorphisms.</title>
        <authorList>
            <person name="Rupp O."/>
            <person name="Brinkrolf K."/>
            <person name="Buerth C."/>
            <person name="Kunigo M."/>
            <person name="Schneider J."/>
            <person name="Jaenicke S."/>
            <person name="Goesmann A."/>
            <person name="Puehler A."/>
            <person name="Jaeger K.-E."/>
            <person name="Ernst J.F."/>
        </authorList>
    </citation>
    <scope>NUCLEOTIDE SEQUENCE [LARGE SCALE GENOMIC DNA]</scope>
    <source>
        <strain evidence="6">ATCC 18201 / CBS 1600 / BCRC 20928 / JCM 3617 / NBRC 0987 / NRRL Y-1542</strain>
    </source>
</reference>
<dbReference type="Gene3D" id="1.10.238.10">
    <property type="entry name" value="EF-hand"/>
    <property type="match status" value="1"/>
</dbReference>
<dbReference type="AlphaFoldDB" id="A0A0H5CBB1"/>
<gene>
    <name evidence="5" type="ORF">BN1211_1483</name>
</gene>
<feature type="signal peptide" evidence="3">
    <location>
        <begin position="1"/>
        <end position="16"/>
    </location>
</feature>
<evidence type="ECO:0000313" key="5">
    <source>
        <dbReference type="EMBL" id="CEP21394.1"/>
    </source>
</evidence>
<evidence type="ECO:0000313" key="6">
    <source>
        <dbReference type="Proteomes" id="UP000038830"/>
    </source>
</evidence>
<evidence type="ECO:0000256" key="2">
    <source>
        <dbReference type="ARBA" id="ARBA00022837"/>
    </source>
</evidence>
<evidence type="ECO:0000256" key="3">
    <source>
        <dbReference type="SAM" id="SignalP"/>
    </source>
</evidence>
<accession>A0A0H5CBB1</accession>
<dbReference type="GO" id="GO:0005793">
    <property type="term" value="C:endoplasmic reticulum-Golgi intermediate compartment"/>
    <property type="evidence" value="ECO:0007669"/>
    <property type="project" value="TreeGrafter"/>
</dbReference>